<dbReference type="AlphaFoldDB" id="A0AAV4FYP7"/>
<evidence type="ECO:0000313" key="2">
    <source>
        <dbReference type="EMBL" id="GFR78389.1"/>
    </source>
</evidence>
<name>A0AAV4FYP7_9GAST</name>
<feature type="region of interest" description="Disordered" evidence="1">
    <location>
        <begin position="21"/>
        <end position="114"/>
    </location>
</feature>
<dbReference type="Proteomes" id="UP000762676">
    <property type="component" value="Unassembled WGS sequence"/>
</dbReference>
<sequence length="228" mass="25228">MQAAVNKLKQDIWKDEAVEKNEKQRVIPAPRYHRVQGRVRRPDARGTIGQRKVVLVDKTENQVKTGNEKPTDSKGKKSVKVESGDKKLKESDSGDKKLKESDSKGEERIDNLKILPLLEALEVESTGPPDVFRMQQTAVSKIRRSIFKLPVSSPYTQYYPPEGGESGGAPNQVQLDEASALPTTDNSTTESLTPQTNNNTSQPGVETKPAQRGTKARLSRVRAVPNTK</sequence>
<dbReference type="EMBL" id="BMAT01001019">
    <property type="protein sequence ID" value="GFR78389.1"/>
    <property type="molecule type" value="Genomic_DNA"/>
</dbReference>
<feature type="compositionally biased region" description="Basic and acidic residues" evidence="1">
    <location>
        <begin position="54"/>
        <end position="111"/>
    </location>
</feature>
<feature type="region of interest" description="Disordered" evidence="1">
    <location>
        <begin position="150"/>
        <end position="228"/>
    </location>
</feature>
<gene>
    <name evidence="2" type="ORF">ElyMa_000533100</name>
</gene>
<evidence type="ECO:0000256" key="1">
    <source>
        <dbReference type="SAM" id="MobiDB-lite"/>
    </source>
</evidence>
<comment type="caution">
    <text evidence="2">The sequence shown here is derived from an EMBL/GenBank/DDBJ whole genome shotgun (WGS) entry which is preliminary data.</text>
</comment>
<organism evidence="2 3">
    <name type="scientific">Elysia marginata</name>
    <dbReference type="NCBI Taxonomy" id="1093978"/>
    <lineage>
        <taxon>Eukaryota</taxon>
        <taxon>Metazoa</taxon>
        <taxon>Spiralia</taxon>
        <taxon>Lophotrochozoa</taxon>
        <taxon>Mollusca</taxon>
        <taxon>Gastropoda</taxon>
        <taxon>Heterobranchia</taxon>
        <taxon>Euthyneura</taxon>
        <taxon>Panpulmonata</taxon>
        <taxon>Sacoglossa</taxon>
        <taxon>Placobranchoidea</taxon>
        <taxon>Plakobranchidae</taxon>
        <taxon>Elysia</taxon>
    </lineage>
</organism>
<feature type="compositionally biased region" description="Polar residues" evidence="1">
    <location>
        <begin position="181"/>
        <end position="204"/>
    </location>
</feature>
<proteinExistence type="predicted"/>
<accession>A0AAV4FYP7</accession>
<evidence type="ECO:0000313" key="3">
    <source>
        <dbReference type="Proteomes" id="UP000762676"/>
    </source>
</evidence>
<protein>
    <submittedName>
        <fullName evidence="2">Uncharacterized protein</fullName>
    </submittedName>
</protein>
<reference evidence="2 3" key="1">
    <citation type="journal article" date="2021" name="Elife">
        <title>Chloroplast acquisition without the gene transfer in kleptoplastic sea slugs, Plakobranchus ocellatus.</title>
        <authorList>
            <person name="Maeda T."/>
            <person name="Takahashi S."/>
            <person name="Yoshida T."/>
            <person name="Shimamura S."/>
            <person name="Takaki Y."/>
            <person name="Nagai Y."/>
            <person name="Toyoda A."/>
            <person name="Suzuki Y."/>
            <person name="Arimoto A."/>
            <person name="Ishii H."/>
            <person name="Satoh N."/>
            <person name="Nishiyama T."/>
            <person name="Hasebe M."/>
            <person name="Maruyama T."/>
            <person name="Minagawa J."/>
            <person name="Obokata J."/>
            <person name="Shigenobu S."/>
        </authorList>
    </citation>
    <scope>NUCLEOTIDE SEQUENCE [LARGE SCALE GENOMIC DNA]</scope>
</reference>
<keyword evidence="3" id="KW-1185">Reference proteome</keyword>